<sequence length="193" mass="21437">MFKELAIPFDSILPSEIDDFDGDLVVTTEKEAPKQISMPMLFDEIISKDPIVVKGIITKMLNSTTNSSKLVLGIDPGQRIGVSVTYLENEIARAFFVSLDKLIPYLISILAELPAARKIVKIGNGDMKTANKILQMLNLQFCSKFEIEFVDESSTTLKIKNHNQRGKRDMLSAQFISQRTGNSKSILPLSITG</sequence>
<protein>
    <recommendedName>
        <fullName evidence="3">Pre-16S rRNA-processing nuclease YqgF</fullName>
    </recommendedName>
</protein>
<evidence type="ECO:0000313" key="2">
    <source>
        <dbReference type="Proteomes" id="UP000241022"/>
    </source>
</evidence>
<organism evidence="1 2">
    <name type="scientific">Candidatus Nitrosopelagicus brevis</name>
    <dbReference type="NCBI Taxonomy" id="1410606"/>
    <lineage>
        <taxon>Archaea</taxon>
        <taxon>Nitrososphaerota</taxon>
    </lineage>
</organism>
<gene>
    <name evidence="1" type="ORF">A7X95_04250</name>
</gene>
<evidence type="ECO:0000313" key="1">
    <source>
        <dbReference type="EMBL" id="PTL87138.1"/>
    </source>
</evidence>
<accession>A0A2R6T911</accession>
<evidence type="ECO:0008006" key="3">
    <source>
        <dbReference type="Google" id="ProtNLM"/>
    </source>
</evidence>
<comment type="caution">
    <text evidence="1">The sequence shown here is derived from an EMBL/GenBank/DDBJ whole genome shotgun (WGS) entry which is preliminary data.</text>
</comment>
<dbReference type="AlphaFoldDB" id="A0A2R6T911"/>
<name>A0A2R6T911_9ARCH</name>
<reference evidence="1 2" key="1">
    <citation type="submission" date="2018-04" db="EMBL/GenBank/DDBJ databases">
        <title>Transcriptomics of ammonia oxidizing archaea.</title>
        <authorList>
            <person name="Carini P."/>
        </authorList>
    </citation>
    <scope>NUCLEOTIDE SEQUENCE [LARGE SCALE GENOMIC DNA]</scope>
    <source>
        <strain evidence="1 2">U25</strain>
    </source>
</reference>
<dbReference type="Proteomes" id="UP000241022">
    <property type="component" value="Unassembled WGS sequence"/>
</dbReference>
<dbReference type="EMBL" id="LXWN01000002">
    <property type="protein sequence ID" value="PTL87138.1"/>
    <property type="molecule type" value="Genomic_DNA"/>
</dbReference>
<proteinExistence type="predicted"/>
<keyword evidence="2" id="KW-1185">Reference proteome</keyword>